<name>A0ABC9PG29_STRSA</name>
<gene>
    <name evidence="1" type="ORF">HMPREF9390_0532</name>
</gene>
<dbReference type="Proteomes" id="UP000003857">
    <property type="component" value="Unassembled WGS sequence"/>
</dbReference>
<reference evidence="1 2" key="1">
    <citation type="submission" date="2011-01" db="EMBL/GenBank/DDBJ databases">
        <authorList>
            <person name="Muzny D."/>
            <person name="Qin X."/>
            <person name="Buhay C."/>
            <person name="Dugan-Rocha S."/>
            <person name="Ding Y."/>
            <person name="Chen G."/>
            <person name="Hawes A."/>
            <person name="Holder M."/>
            <person name="Jhangiani S."/>
            <person name="Johnson A."/>
            <person name="Khan Z."/>
            <person name="Li Z."/>
            <person name="Liu W."/>
            <person name="Liu X."/>
            <person name="Perez L."/>
            <person name="Shen H."/>
            <person name="Wang Q."/>
            <person name="Watt J."/>
            <person name="Xi L."/>
            <person name="Xin Y."/>
            <person name="Zhou J."/>
            <person name="Deng J."/>
            <person name="Jiang H."/>
            <person name="Liu Y."/>
            <person name="Qu J."/>
            <person name="Song X.-Z."/>
            <person name="Zhang L."/>
            <person name="Villasana D."/>
            <person name="Johnson A."/>
            <person name="Liu J."/>
            <person name="Liyanage D."/>
            <person name="Lorensuhewa L."/>
            <person name="Robinson T."/>
            <person name="Song A."/>
            <person name="Song B.-B."/>
            <person name="Dinh H."/>
            <person name="Thornton R."/>
            <person name="Coyle M."/>
            <person name="Francisco L."/>
            <person name="Jackson L."/>
            <person name="Javaid M."/>
            <person name="Korchina V."/>
            <person name="Kovar C."/>
            <person name="Mata R."/>
            <person name="Mathew T."/>
            <person name="Ngo R."/>
            <person name="Nguyen L."/>
            <person name="Nguyen N."/>
            <person name="Okwuonu G."/>
            <person name="Ongeri F."/>
            <person name="Pham C."/>
            <person name="Simmons D."/>
            <person name="Wilczek-Boney K."/>
            <person name="Hale W."/>
            <person name="Jakkamsetti A."/>
            <person name="Pham P."/>
            <person name="Ruth R."/>
            <person name="San Lucas F."/>
            <person name="Warren J."/>
            <person name="Zhang J."/>
            <person name="Zhao Z."/>
            <person name="Zhou C."/>
            <person name="Zhu D."/>
            <person name="Lee S."/>
            <person name="Bess C."/>
            <person name="Blankenburg K."/>
            <person name="Forbes L."/>
            <person name="Fu Q."/>
            <person name="Gubbala S."/>
            <person name="Hirani K."/>
            <person name="Jayaseelan J.C."/>
            <person name="Lara F."/>
            <person name="Munidasa M."/>
            <person name="Palculict T."/>
            <person name="Patil S."/>
            <person name="Pu L.-L."/>
            <person name="Saada N."/>
            <person name="Tang L."/>
            <person name="Weissenberger G."/>
            <person name="Zhu Y."/>
            <person name="Hemphill L."/>
            <person name="Shang Y."/>
            <person name="Youmans B."/>
            <person name="Ayvaz T."/>
            <person name="Ross M."/>
            <person name="Santibanez J."/>
            <person name="Aqrawi P."/>
            <person name="Gross S."/>
            <person name="Joshi V."/>
            <person name="Fowler G."/>
            <person name="Nazareth L."/>
            <person name="Reid J."/>
            <person name="Worley K."/>
            <person name="Petrosino J."/>
            <person name="Highlander S."/>
            <person name="Gibbs R."/>
        </authorList>
    </citation>
    <scope>NUCLEOTIDE SEQUENCE [LARGE SCALE GENOMIC DNA]</scope>
    <source>
        <strain evidence="1 2">SK405</strain>
    </source>
</reference>
<evidence type="ECO:0000313" key="1">
    <source>
        <dbReference type="EMBL" id="EGC24743.1"/>
    </source>
</evidence>
<protein>
    <submittedName>
        <fullName evidence="1">Uncharacterized protein</fullName>
    </submittedName>
</protein>
<dbReference type="AlphaFoldDB" id="A0ABC9PG29"/>
<sequence>MENLLFDMIELFYMNLKILAIVLIRVQWNLMELGTVVQV</sequence>
<comment type="caution">
    <text evidence="1">The sequence shown here is derived from an EMBL/GenBank/DDBJ whole genome shotgun (WGS) entry which is preliminary data.</text>
</comment>
<proteinExistence type="predicted"/>
<organism evidence="1 2">
    <name type="scientific">Streptococcus sanguinis SK405</name>
    <dbReference type="NCBI Taxonomy" id="888817"/>
    <lineage>
        <taxon>Bacteria</taxon>
        <taxon>Bacillati</taxon>
        <taxon>Bacillota</taxon>
        <taxon>Bacilli</taxon>
        <taxon>Lactobacillales</taxon>
        <taxon>Streptococcaceae</taxon>
        <taxon>Streptococcus</taxon>
    </lineage>
</organism>
<evidence type="ECO:0000313" key="2">
    <source>
        <dbReference type="Proteomes" id="UP000003857"/>
    </source>
</evidence>
<dbReference type="EMBL" id="AEWZ01000002">
    <property type="protein sequence ID" value="EGC24743.1"/>
    <property type="molecule type" value="Genomic_DNA"/>
</dbReference>
<accession>A0ABC9PG29</accession>